<dbReference type="InterPro" id="IPR000073">
    <property type="entry name" value="AB_hydrolase_1"/>
</dbReference>
<dbReference type="Proteomes" id="UP000295701">
    <property type="component" value="Unassembled WGS sequence"/>
</dbReference>
<evidence type="ECO:0000313" key="3">
    <source>
        <dbReference type="Proteomes" id="UP000295701"/>
    </source>
</evidence>
<dbReference type="PANTHER" id="PTHR43689">
    <property type="entry name" value="HYDROLASE"/>
    <property type="match status" value="1"/>
</dbReference>
<accession>A0A4R6A0Q4</accession>
<dbReference type="EMBL" id="SNAA01000033">
    <property type="protein sequence ID" value="TDL74153.1"/>
    <property type="molecule type" value="Genomic_DNA"/>
</dbReference>
<comment type="caution">
    <text evidence="2">The sequence shown here is derived from an EMBL/GenBank/DDBJ whole genome shotgun (WGS) entry which is preliminary data.</text>
</comment>
<dbReference type="InterPro" id="IPR029058">
    <property type="entry name" value="AB_hydrolase_fold"/>
</dbReference>
<protein>
    <submittedName>
        <fullName evidence="2">Alpha/beta hydrolase</fullName>
    </submittedName>
</protein>
<keyword evidence="3" id="KW-1185">Reference proteome</keyword>
<evidence type="ECO:0000313" key="2">
    <source>
        <dbReference type="EMBL" id="TDL74153.1"/>
    </source>
</evidence>
<reference evidence="2 3" key="1">
    <citation type="submission" date="2019-03" db="EMBL/GenBank/DDBJ databases">
        <title>Primorskyibacter sp. SS33 isolated from sediments.</title>
        <authorList>
            <person name="Xunke S."/>
        </authorList>
    </citation>
    <scope>NUCLEOTIDE SEQUENCE [LARGE SCALE GENOMIC DNA]</scope>
    <source>
        <strain evidence="2 3">SS33</strain>
    </source>
</reference>
<dbReference type="PANTHER" id="PTHR43689:SF8">
    <property type="entry name" value="ALPHA_BETA-HYDROLASES SUPERFAMILY PROTEIN"/>
    <property type="match status" value="1"/>
</dbReference>
<proteinExistence type="predicted"/>
<dbReference type="GO" id="GO:0016787">
    <property type="term" value="F:hydrolase activity"/>
    <property type="evidence" value="ECO:0007669"/>
    <property type="project" value="UniProtKB-KW"/>
</dbReference>
<dbReference type="RefSeq" id="WP_133398187.1">
    <property type="nucleotide sequence ID" value="NZ_SNAA01000033.1"/>
</dbReference>
<feature type="domain" description="AB hydrolase-1" evidence="1">
    <location>
        <begin position="36"/>
        <end position="272"/>
    </location>
</feature>
<sequence length="281" mass="31126">MQNTGQEAARLWNLDAIASTSAGRVAYGIAGDGPPLVLAHGWPWSSFSWHRIIPALSEQFRVHWYDMPGFGRSELSPARPPSLAVQGEVFCEMLEHWKLDAPLVVAHDFGGTVTLRAHLLHGNEFARLVLMNVVAMRPWGSAFFEHVKTHISAFTGLPPHIHAAIVCAYIDSALVHAIPKEDYNQLDGPWLTPEGQQAFWRQFELADEAFTAEIEPQYGEIRCPTSILWGADDPWIPIARGMALAERVGVTLTPLPGLGHLPQLEAPDVVLRELFAHLSKQ</sequence>
<name>A0A4R6A0Q4_9RHOB</name>
<dbReference type="Gene3D" id="3.40.50.1820">
    <property type="entry name" value="alpha/beta hydrolase"/>
    <property type="match status" value="1"/>
</dbReference>
<dbReference type="SUPFAM" id="SSF53474">
    <property type="entry name" value="alpha/beta-Hydrolases"/>
    <property type="match status" value="1"/>
</dbReference>
<evidence type="ECO:0000259" key="1">
    <source>
        <dbReference type="Pfam" id="PF12697"/>
    </source>
</evidence>
<keyword evidence="2" id="KW-0378">Hydrolase</keyword>
<dbReference type="OrthoDB" id="9804723at2"/>
<gene>
    <name evidence="2" type="ORF">E2L08_16490</name>
</gene>
<dbReference type="Pfam" id="PF12697">
    <property type="entry name" value="Abhydrolase_6"/>
    <property type="match status" value="1"/>
</dbReference>
<organism evidence="2 3">
    <name type="scientific">Palleronia sediminis</name>
    <dbReference type="NCBI Taxonomy" id="2547833"/>
    <lineage>
        <taxon>Bacteria</taxon>
        <taxon>Pseudomonadati</taxon>
        <taxon>Pseudomonadota</taxon>
        <taxon>Alphaproteobacteria</taxon>
        <taxon>Rhodobacterales</taxon>
        <taxon>Roseobacteraceae</taxon>
        <taxon>Palleronia</taxon>
    </lineage>
</organism>
<dbReference type="AlphaFoldDB" id="A0A4R6A0Q4"/>
<dbReference type="PRINTS" id="PR00111">
    <property type="entry name" value="ABHYDROLASE"/>
</dbReference>